<keyword evidence="3" id="KW-1185">Reference proteome</keyword>
<dbReference type="OrthoDB" id="1449506at2"/>
<evidence type="ECO:0000256" key="1">
    <source>
        <dbReference type="SAM" id="Phobius"/>
    </source>
</evidence>
<feature type="transmembrane region" description="Helical" evidence="1">
    <location>
        <begin position="29"/>
        <end position="46"/>
    </location>
</feature>
<dbReference type="Proteomes" id="UP000249620">
    <property type="component" value="Unassembled WGS sequence"/>
</dbReference>
<evidence type="ECO:0000313" key="2">
    <source>
        <dbReference type="EMBL" id="RAK20659.1"/>
    </source>
</evidence>
<name>A0A327YRF1_9FLAO</name>
<proteinExistence type="predicted"/>
<sequence>MKQFLYILMFAAVGIFAMIEQSKPAPNRFIMIGAMAIFMFGLFRLMKKIPSKNDGENEEENDTKN</sequence>
<gene>
    <name evidence="2" type="ORF">B0I03_10778</name>
</gene>
<protein>
    <submittedName>
        <fullName evidence="2">Uncharacterized protein</fullName>
    </submittedName>
</protein>
<reference evidence="2 3" key="1">
    <citation type="submission" date="2018-06" db="EMBL/GenBank/DDBJ databases">
        <title>Genomic Encyclopedia of Type Strains, Phase III (KMG-III): the genomes of soil and plant-associated and newly described type strains.</title>
        <authorList>
            <person name="Whitman W."/>
        </authorList>
    </citation>
    <scope>NUCLEOTIDE SEQUENCE [LARGE SCALE GENOMIC DNA]</scope>
    <source>
        <strain evidence="2 3">CGMCC 1.12398</strain>
    </source>
</reference>
<dbReference type="EMBL" id="QLMI01000007">
    <property type="protein sequence ID" value="RAK20659.1"/>
    <property type="molecule type" value="Genomic_DNA"/>
</dbReference>
<keyword evidence="1" id="KW-1133">Transmembrane helix</keyword>
<comment type="caution">
    <text evidence="2">The sequence shown here is derived from an EMBL/GenBank/DDBJ whole genome shotgun (WGS) entry which is preliminary data.</text>
</comment>
<organism evidence="2 3">
    <name type="scientific">Flavobacterium aquaticum</name>
    <dbReference type="NCBI Taxonomy" id="1236486"/>
    <lineage>
        <taxon>Bacteria</taxon>
        <taxon>Pseudomonadati</taxon>
        <taxon>Bacteroidota</taxon>
        <taxon>Flavobacteriia</taxon>
        <taxon>Flavobacteriales</taxon>
        <taxon>Flavobacteriaceae</taxon>
        <taxon>Flavobacterium</taxon>
    </lineage>
</organism>
<dbReference type="RefSeq" id="WP_111567528.1">
    <property type="nucleotide sequence ID" value="NZ_QLMI01000007.1"/>
</dbReference>
<dbReference type="AlphaFoldDB" id="A0A327YRF1"/>
<keyword evidence="1" id="KW-0472">Membrane</keyword>
<evidence type="ECO:0000313" key="3">
    <source>
        <dbReference type="Proteomes" id="UP000249620"/>
    </source>
</evidence>
<accession>A0A327YRF1</accession>
<keyword evidence="1" id="KW-0812">Transmembrane</keyword>